<comment type="catalytic activity">
    <reaction evidence="4">
        <text>(5R)-5-O-[alpha-D-glucosyl-(1-&gt;2)-beta-D-galactosyl]-5-hydroxy-L-lysyl-[collagen] + H2O = (5R)-5-O-(beta-D-galactosyl)-5-hydroxy-L-lysyl-[collagen] + D-glucose</text>
        <dbReference type="Rhea" id="RHEA:11068"/>
        <dbReference type="Rhea" id="RHEA-COMP:12753"/>
        <dbReference type="Rhea" id="RHEA-COMP:12754"/>
        <dbReference type="ChEBI" id="CHEBI:4167"/>
        <dbReference type="ChEBI" id="CHEBI:15377"/>
        <dbReference type="ChEBI" id="CHEBI:133443"/>
        <dbReference type="ChEBI" id="CHEBI:133452"/>
        <dbReference type="EC" id="3.2.1.107"/>
    </reaction>
</comment>
<dbReference type="Pfam" id="PF03632">
    <property type="entry name" value="Glyco_hydro_65m"/>
    <property type="match status" value="1"/>
</dbReference>
<dbReference type="OrthoDB" id="200349at2759"/>
<evidence type="ECO:0000256" key="9">
    <source>
        <dbReference type="SAM" id="SignalP"/>
    </source>
</evidence>
<proteinExistence type="inferred from homology"/>
<keyword evidence="2" id="KW-0378">Hydrolase</keyword>
<dbReference type="Gene3D" id="1.50.10.10">
    <property type="match status" value="1"/>
</dbReference>
<evidence type="ECO:0000256" key="5">
    <source>
        <dbReference type="ARBA" id="ARBA00053339"/>
    </source>
</evidence>
<dbReference type="Proteomes" id="UP000037460">
    <property type="component" value="Unassembled WGS sequence"/>
</dbReference>
<evidence type="ECO:0000256" key="7">
    <source>
        <dbReference type="ARBA" id="ARBA00071505"/>
    </source>
</evidence>
<dbReference type="Gene3D" id="2.60.420.10">
    <property type="entry name" value="Maltose phosphorylase, domain 3"/>
    <property type="match status" value="1"/>
</dbReference>
<protein>
    <recommendedName>
        <fullName evidence="7">Protein-glucosylgalactosylhydroxylysine glucosidase</fullName>
        <ecNumber evidence="6">3.2.1.107</ecNumber>
    </recommendedName>
    <alternativeName>
        <fullName evidence="8">Acid trehalase-like protein 1</fullName>
    </alternativeName>
</protein>
<dbReference type="InterPro" id="IPR008928">
    <property type="entry name" value="6-hairpin_glycosidase_sf"/>
</dbReference>
<gene>
    <name evidence="11" type="ORF">Ctob_002178</name>
</gene>
<evidence type="ECO:0000256" key="2">
    <source>
        <dbReference type="ARBA" id="ARBA00022801"/>
    </source>
</evidence>
<evidence type="ECO:0000313" key="11">
    <source>
        <dbReference type="EMBL" id="KOO20942.1"/>
    </source>
</evidence>
<feature type="domain" description="Glycoside hydrolase family 65 central catalytic" evidence="10">
    <location>
        <begin position="318"/>
        <end position="512"/>
    </location>
</feature>
<dbReference type="InterPro" id="IPR005195">
    <property type="entry name" value="Glyco_hydro_65_M"/>
</dbReference>
<dbReference type="PANTHER" id="PTHR11051:SF8">
    <property type="entry name" value="PROTEIN-GLUCOSYLGALACTOSYLHYDROXYLYSINE GLUCOSIDASE"/>
    <property type="match status" value="1"/>
</dbReference>
<dbReference type="EC" id="3.2.1.107" evidence="6"/>
<keyword evidence="3" id="KW-0326">Glycosidase</keyword>
<evidence type="ECO:0000256" key="8">
    <source>
        <dbReference type="ARBA" id="ARBA00079982"/>
    </source>
</evidence>
<keyword evidence="12" id="KW-1185">Reference proteome</keyword>
<reference evidence="12" key="1">
    <citation type="journal article" date="2015" name="PLoS Genet.">
        <title>Genome Sequence and Transcriptome Analyses of Chrysochromulina tobin: Metabolic Tools for Enhanced Algal Fitness in the Prominent Order Prymnesiales (Haptophyceae).</title>
        <authorList>
            <person name="Hovde B.T."/>
            <person name="Deodato C.R."/>
            <person name="Hunsperger H.M."/>
            <person name="Ryken S.A."/>
            <person name="Yost W."/>
            <person name="Jha R.K."/>
            <person name="Patterson J."/>
            <person name="Monnat R.J. Jr."/>
            <person name="Barlow S.B."/>
            <person name="Starkenburg S.R."/>
            <person name="Cattolico R.A."/>
        </authorList>
    </citation>
    <scope>NUCLEOTIDE SEQUENCE</scope>
    <source>
        <strain evidence="12">CCMP291</strain>
    </source>
</reference>
<dbReference type="EMBL" id="JWZX01003400">
    <property type="protein sequence ID" value="KOO20942.1"/>
    <property type="molecule type" value="Genomic_DNA"/>
</dbReference>
<evidence type="ECO:0000313" key="12">
    <source>
        <dbReference type="Proteomes" id="UP000037460"/>
    </source>
</evidence>
<feature type="chain" id="PRO_5005601368" description="Protein-glucosylgalactosylhydroxylysine glucosidase" evidence="9">
    <location>
        <begin position="18"/>
        <end position="755"/>
    </location>
</feature>
<dbReference type="GO" id="GO:0047402">
    <property type="term" value="F:protein-glucosylgalactosylhydroxylysine glucosidase activity"/>
    <property type="evidence" value="ECO:0007669"/>
    <property type="project" value="UniProtKB-EC"/>
</dbReference>
<evidence type="ECO:0000256" key="4">
    <source>
        <dbReference type="ARBA" id="ARBA00051415"/>
    </source>
</evidence>
<comment type="caution">
    <text evidence="11">The sequence shown here is derived from an EMBL/GenBank/DDBJ whole genome shotgun (WGS) entry which is preliminary data.</text>
</comment>
<evidence type="ECO:0000256" key="3">
    <source>
        <dbReference type="ARBA" id="ARBA00023295"/>
    </source>
</evidence>
<evidence type="ECO:0000256" key="1">
    <source>
        <dbReference type="ARBA" id="ARBA00006768"/>
    </source>
</evidence>
<evidence type="ECO:0000259" key="10">
    <source>
        <dbReference type="Pfam" id="PF03632"/>
    </source>
</evidence>
<dbReference type="InterPro" id="IPR012341">
    <property type="entry name" value="6hp_glycosidase-like_sf"/>
</dbReference>
<feature type="signal peptide" evidence="9">
    <location>
        <begin position="1"/>
        <end position="17"/>
    </location>
</feature>
<accession>A0A0M0J3S8</accession>
<keyword evidence="9" id="KW-0732">Signal</keyword>
<evidence type="ECO:0000256" key="6">
    <source>
        <dbReference type="ARBA" id="ARBA00066430"/>
    </source>
</evidence>
<dbReference type="AlphaFoldDB" id="A0A0M0J3S8"/>
<name>A0A0M0J3S8_9EUKA</name>
<dbReference type="PANTHER" id="PTHR11051">
    <property type="entry name" value="GLYCOSYL HYDROLASE-RELATED"/>
    <property type="match status" value="1"/>
</dbReference>
<organism evidence="11 12">
    <name type="scientific">Chrysochromulina tobinii</name>
    <dbReference type="NCBI Taxonomy" id="1460289"/>
    <lineage>
        <taxon>Eukaryota</taxon>
        <taxon>Haptista</taxon>
        <taxon>Haptophyta</taxon>
        <taxon>Prymnesiophyceae</taxon>
        <taxon>Prymnesiales</taxon>
        <taxon>Chrysochromulinaceae</taxon>
        <taxon>Chrysochromulina</taxon>
    </lineage>
</organism>
<dbReference type="FunFam" id="1.50.10.10:FF:000023">
    <property type="entry name" value="Protein-glucosylgalactosylhydroxylysine glucosidase"/>
    <property type="match status" value="1"/>
</dbReference>
<dbReference type="GO" id="GO:0005975">
    <property type="term" value="P:carbohydrate metabolic process"/>
    <property type="evidence" value="ECO:0007669"/>
    <property type="project" value="InterPro"/>
</dbReference>
<comment type="similarity">
    <text evidence="1">Belongs to the glycosyl hydrolase 65 family.</text>
</comment>
<sequence>MLLLSVLCIAAIMTGTGTPGAVEPPAEWLAEIARSNYLYSPNDALIKDNLKATIGNGQLATQIDANALYIAGVFNGPAAKPFSDRASAAADDDVSHRATVTSPLNVQCAESMTARFKPAGAALDLRGARYLRRSTAADGSGGIIEQRFFAHRTERGLLVLELANVGSAPITCTLVGGLAAGVKSRIDTKDIAFGLRSANVKLPGGSGTANVTVMSGRTRVSETAQTPTVLVALAVTAMDEISPIVLPPGATRTLLASVATSIDTADPEAAALAAYGAAAALPTGALATSSAKAWAQLWESGVAFEGRPDVAVAVNASLYYLLSSVREEVRFSLSPGGLASNGYNGHSFWDCETWMFPTLLAWHPSIAQSLLEYRVERLPLARAKAKSYKPPYAGAMFPWESAVSGAETCPSWADTGQLEQHITGDVAFAARQFFAMTRNATWANSSGFDLASGAADFWVSRVELNATDGLAHIKHVIPPDEYATGDDSVYTNCVAAESLRLAAAWAARFGRMADPRWAAIADKIPILWDAARGYHPEYAGYTIGTQIKQADVVLLAYPLMLNMSDAVRQADLAAYESATDPNGPAMTWAMHAIGHLDNGRPDLAASLFNRSFANVQMPFAVWTETPQGGTTNLLTGAGGFLQGVLMGYAGLRIHDEYLTLRPALIEGTQSVAVRGLRYRGATIHAQYDAATLTLTLAAVASDGDHLSVLDELTGSSMALFCCDSVALPLAGGVHVFELRISPSALPVHRLGPWLS</sequence>
<dbReference type="SUPFAM" id="SSF48208">
    <property type="entry name" value="Six-hairpin glycosidases"/>
    <property type="match status" value="1"/>
</dbReference>
<comment type="function">
    <text evidence="5">Catalyzes the hydrolysis of glucose from the disaccharide unit linked to hydroxylysine residues of collagen and collagen-like proteins.</text>
</comment>